<evidence type="ECO:0000313" key="1">
    <source>
        <dbReference type="EMBL" id="AEJ34629.1"/>
    </source>
</evidence>
<reference evidence="1 2" key="1">
    <citation type="journal article" date="2011" name="Proc. Natl. Acad. Sci. U.S.A.">
        <title>Mimivirus shows dramatic genome reduction after intraamoebal culture.</title>
        <authorList>
            <person name="Boyer M."/>
            <person name="Azza S."/>
            <person name="Barrassi L."/>
            <person name="Klose T."/>
            <person name="Campocasso A."/>
            <person name="Pagnier I."/>
            <person name="Fournous G."/>
            <person name="Borg A."/>
            <person name="Robert C."/>
            <person name="Zhang X."/>
            <person name="Desnues C."/>
            <person name="Henrissat B."/>
            <person name="Rossmann M.G."/>
            <person name="La Scola B."/>
            <person name="Raoult D."/>
        </authorList>
    </citation>
    <scope>NUCLEOTIDE SEQUENCE [LARGE SCALE GENOMIC DNA]</scope>
    <source>
        <strain evidence="1">M4</strain>
    </source>
</reference>
<dbReference type="EMBL" id="JN036606">
    <property type="protein sequence ID" value="AEJ34629.1"/>
    <property type="molecule type" value="Genomic_DNA"/>
</dbReference>
<protein>
    <submittedName>
        <fullName evidence="1">Uncharacterized protein R392a</fullName>
    </submittedName>
</protein>
<dbReference type="Proteomes" id="UP000240552">
    <property type="component" value="Segment"/>
</dbReference>
<sequence>MTIRQSSVQYVPYFNNRIKYARIPYIIKEFLENIICGIDIEKNVENINYLLDINMYVQNPEFYNNGYDDLNTFLEISENTYFGQSFIEDMELSTKIDELYKKIIQITLLIKLWDYLWKPILLKK</sequence>
<gene>
    <name evidence="1" type="primary">R392a</name>
    <name evidence="1" type="ORF">MIMI_R392a</name>
</gene>
<name>F8V5S5_MIMIV</name>
<evidence type="ECO:0000313" key="2">
    <source>
        <dbReference type="Proteomes" id="UP000240552"/>
    </source>
</evidence>
<organism evidence="1 2">
    <name type="scientific">Acanthamoeba polyphaga mimivirus</name>
    <name type="common">APMV</name>
    <dbReference type="NCBI Taxonomy" id="212035"/>
    <lineage>
        <taxon>Viruses</taxon>
        <taxon>Varidnaviria</taxon>
        <taxon>Bamfordvirae</taxon>
        <taxon>Nucleocytoviricota</taxon>
        <taxon>Megaviricetes</taxon>
        <taxon>Imitervirales</taxon>
        <taxon>Mimiviridae</taxon>
        <taxon>Megamimivirinae</taxon>
        <taxon>Mimivirus</taxon>
        <taxon>Mimivirus bradfordmassiliense</taxon>
    </lineage>
</organism>
<accession>F8V5S5</accession>
<proteinExistence type="predicted"/>
<organismHost>
    <name type="scientific">Acanthamoeba polyphaga</name>
    <name type="common">Amoeba</name>
    <dbReference type="NCBI Taxonomy" id="5757"/>
</organismHost>